<evidence type="ECO:0000256" key="2">
    <source>
        <dbReference type="ARBA" id="ARBA00022475"/>
    </source>
</evidence>
<evidence type="ECO:0000256" key="6">
    <source>
        <dbReference type="ARBA" id="ARBA00023136"/>
    </source>
</evidence>
<evidence type="ECO:0000256" key="5">
    <source>
        <dbReference type="ARBA" id="ARBA00023040"/>
    </source>
</evidence>
<keyword evidence="2" id="KW-1003">Cell membrane</keyword>
<dbReference type="Pfam" id="PF00001">
    <property type="entry name" value="7tm_1"/>
    <property type="match status" value="1"/>
</dbReference>
<feature type="transmembrane region" description="Helical" evidence="9">
    <location>
        <begin position="276"/>
        <end position="302"/>
    </location>
</feature>
<dbReference type="Proteomes" id="UP000024404">
    <property type="component" value="Unassembled WGS sequence"/>
</dbReference>
<keyword evidence="4 9" id="KW-1133">Transmembrane helix</keyword>
<keyword evidence="6 9" id="KW-0472">Membrane</keyword>
<dbReference type="InterPro" id="IPR017452">
    <property type="entry name" value="GPCR_Rhodpsn_7TM"/>
</dbReference>
<feature type="transmembrane region" description="Helical" evidence="9">
    <location>
        <begin position="133"/>
        <end position="152"/>
    </location>
</feature>
<evidence type="ECO:0000313" key="11">
    <source>
        <dbReference type="EnsemblMetazoa" id="OVOC10283.1"/>
    </source>
</evidence>
<dbReference type="InterPro" id="IPR000276">
    <property type="entry name" value="GPCR_Rhodpsn"/>
</dbReference>
<dbReference type="OMA" id="PRYMREM"/>
<proteinExistence type="predicted"/>
<dbReference type="PANTHER" id="PTHR24228:SF61">
    <property type="entry name" value="G-PROTEIN COUPLED RECEPTORS FAMILY 1 PROFILE DOMAIN-CONTAINING PROTEIN"/>
    <property type="match status" value="1"/>
</dbReference>
<evidence type="ECO:0000256" key="8">
    <source>
        <dbReference type="ARBA" id="ARBA00023224"/>
    </source>
</evidence>
<feature type="transmembrane region" description="Helical" evidence="9">
    <location>
        <begin position="51"/>
        <end position="74"/>
    </location>
</feature>
<name>A0A8R1XQY7_ONCVO</name>
<feature type="transmembrane region" description="Helical" evidence="9">
    <location>
        <begin position="6"/>
        <end position="30"/>
    </location>
</feature>
<protein>
    <submittedName>
        <fullName evidence="11">G_PROTEIN_RECEP_F1_2 domain-containing protein</fullName>
    </submittedName>
</protein>
<dbReference type="CDD" id="cd00637">
    <property type="entry name" value="7tm_classA_rhodopsin-like"/>
    <property type="match status" value="1"/>
</dbReference>
<dbReference type="Gene3D" id="1.20.1070.10">
    <property type="entry name" value="Rhodopsin 7-helix transmembrane proteins"/>
    <property type="match status" value="1"/>
</dbReference>
<reference evidence="12" key="1">
    <citation type="submission" date="2013-10" db="EMBL/GenBank/DDBJ databases">
        <title>Genome sequencing of Onchocerca volvulus.</title>
        <authorList>
            <person name="Cotton J."/>
            <person name="Tsai J."/>
            <person name="Stanley E."/>
            <person name="Tracey A."/>
            <person name="Holroyd N."/>
            <person name="Lustigman S."/>
            <person name="Berriman M."/>
        </authorList>
    </citation>
    <scope>NUCLEOTIDE SEQUENCE</scope>
</reference>
<dbReference type="PRINTS" id="PR00237">
    <property type="entry name" value="GPCRRHODOPSN"/>
</dbReference>
<evidence type="ECO:0000256" key="3">
    <source>
        <dbReference type="ARBA" id="ARBA00022692"/>
    </source>
</evidence>
<keyword evidence="12" id="KW-1185">Reference proteome</keyword>
<dbReference type="PROSITE" id="PS50262">
    <property type="entry name" value="G_PROTEIN_RECEP_F1_2"/>
    <property type="match status" value="1"/>
</dbReference>
<feature type="transmembrane region" description="Helical" evidence="9">
    <location>
        <begin position="232"/>
        <end position="252"/>
    </location>
</feature>
<keyword evidence="5" id="KW-0297">G-protein coupled receptor</keyword>
<keyword evidence="7" id="KW-0675">Receptor</keyword>
<sequence>MWQSYVLWILYLITMKIGIIGNLWVICSVIRNVRFQTHRCLRRPSDRLRSCIFVLAFVDFFVVCSLALRIIYVWNDTLTFEIWNCRGLYFVEHFFKMISMFCLASISTGRYITISKPFNSQIYKHFHQGFPSVNLLLYFVVLIPMLLTVKTIDVTADRRDCRIGVDSIWNRLTILLVGASFILLLMLVSINYAQIVRHVYRRFSKRKARQSAICKHHRLSEPRYVREMTSSIIRVAVFHTICWLPFCFLAMIPTETCSLVLVSIRAINRINDEHDWILWIPILVNWLTYLNSALNWIFYAMLNRDLRELIRNNSKRRKRNAMTYNYSSTNFMNKNCQQNLNQNSSIQIVNSFNQIEL</sequence>
<comment type="subcellular location">
    <subcellularLocation>
        <location evidence="1">Cell membrane</location>
        <topology evidence="1">Multi-pass membrane protein</topology>
    </subcellularLocation>
</comment>
<organism evidence="11 12">
    <name type="scientific">Onchocerca volvulus</name>
    <dbReference type="NCBI Taxonomy" id="6282"/>
    <lineage>
        <taxon>Eukaryota</taxon>
        <taxon>Metazoa</taxon>
        <taxon>Ecdysozoa</taxon>
        <taxon>Nematoda</taxon>
        <taxon>Chromadorea</taxon>
        <taxon>Rhabditida</taxon>
        <taxon>Spirurina</taxon>
        <taxon>Spiruromorpha</taxon>
        <taxon>Filarioidea</taxon>
        <taxon>Onchocercidae</taxon>
        <taxon>Onchocerca</taxon>
    </lineage>
</organism>
<dbReference type="PANTHER" id="PTHR24228">
    <property type="entry name" value="B2 BRADYKININ RECEPTOR/ANGIOTENSIN II RECEPTOR"/>
    <property type="match status" value="1"/>
</dbReference>
<dbReference type="AlphaFoldDB" id="A0A8R1XQY7"/>
<evidence type="ECO:0000256" key="7">
    <source>
        <dbReference type="ARBA" id="ARBA00023170"/>
    </source>
</evidence>
<reference evidence="11" key="2">
    <citation type="submission" date="2022-06" db="UniProtKB">
        <authorList>
            <consortium name="EnsemblMetazoa"/>
        </authorList>
    </citation>
    <scope>IDENTIFICATION</scope>
</reference>
<feature type="domain" description="G-protein coupled receptors family 1 profile" evidence="10">
    <location>
        <begin position="21"/>
        <end position="299"/>
    </location>
</feature>
<dbReference type="GO" id="GO:0005886">
    <property type="term" value="C:plasma membrane"/>
    <property type="evidence" value="ECO:0007669"/>
    <property type="project" value="UniProtKB-SubCell"/>
</dbReference>
<feature type="transmembrane region" description="Helical" evidence="9">
    <location>
        <begin position="94"/>
        <end position="112"/>
    </location>
</feature>
<dbReference type="SUPFAM" id="SSF81321">
    <property type="entry name" value="Family A G protein-coupled receptor-like"/>
    <property type="match status" value="1"/>
</dbReference>
<dbReference type="EMBL" id="CMVM020000331">
    <property type="status" value="NOT_ANNOTATED_CDS"/>
    <property type="molecule type" value="Genomic_DNA"/>
</dbReference>
<evidence type="ECO:0000259" key="10">
    <source>
        <dbReference type="PROSITE" id="PS50262"/>
    </source>
</evidence>
<evidence type="ECO:0000256" key="4">
    <source>
        <dbReference type="ARBA" id="ARBA00022989"/>
    </source>
</evidence>
<dbReference type="EnsemblMetazoa" id="OVOC10283.1">
    <property type="protein sequence ID" value="OVOC10283.1"/>
    <property type="gene ID" value="WBGene00247092"/>
</dbReference>
<evidence type="ECO:0000256" key="1">
    <source>
        <dbReference type="ARBA" id="ARBA00004651"/>
    </source>
</evidence>
<evidence type="ECO:0000256" key="9">
    <source>
        <dbReference type="SAM" id="Phobius"/>
    </source>
</evidence>
<keyword evidence="8" id="KW-0807">Transducer</keyword>
<dbReference type="GO" id="GO:0004930">
    <property type="term" value="F:G protein-coupled receptor activity"/>
    <property type="evidence" value="ECO:0007669"/>
    <property type="project" value="UniProtKB-KW"/>
</dbReference>
<keyword evidence="3 9" id="KW-0812">Transmembrane</keyword>
<feature type="transmembrane region" description="Helical" evidence="9">
    <location>
        <begin position="172"/>
        <end position="193"/>
    </location>
</feature>
<evidence type="ECO:0000313" key="12">
    <source>
        <dbReference type="Proteomes" id="UP000024404"/>
    </source>
</evidence>
<accession>A0A8R1XQY7</accession>